<dbReference type="OrthoDB" id="5422579at2759"/>
<protein>
    <recommendedName>
        <fullName evidence="2">F-box domain-containing protein</fullName>
    </recommendedName>
</protein>
<dbReference type="Proteomes" id="UP000283895">
    <property type="component" value="Unassembled WGS sequence"/>
</dbReference>
<evidence type="ECO:0000313" key="3">
    <source>
        <dbReference type="EMBL" id="ROW02402.1"/>
    </source>
</evidence>
<dbReference type="EMBL" id="LKEA01000017">
    <property type="protein sequence ID" value="ROW02402.1"/>
    <property type="molecule type" value="Genomic_DNA"/>
</dbReference>
<proteinExistence type="predicted"/>
<dbReference type="InterPro" id="IPR001810">
    <property type="entry name" value="F-box_dom"/>
</dbReference>
<dbReference type="STRING" id="356882.A0A423WG45"/>
<feature type="domain" description="F-box" evidence="2">
    <location>
        <begin position="7"/>
        <end position="40"/>
    </location>
</feature>
<evidence type="ECO:0000313" key="4">
    <source>
        <dbReference type="Proteomes" id="UP000283895"/>
    </source>
</evidence>
<gene>
    <name evidence="3" type="ORF">VMCG_06072</name>
</gene>
<dbReference type="InterPro" id="IPR036047">
    <property type="entry name" value="F-box-like_dom_sf"/>
</dbReference>
<dbReference type="AlphaFoldDB" id="A0A423WG45"/>
<name>A0A423WG45_9PEZI</name>
<comment type="caution">
    <text evidence="3">The sequence shown here is derived from an EMBL/GenBank/DDBJ whole genome shotgun (WGS) entry which is preliminary data.</text>
</comment>
<feature type="region of interest" description="Disordered" evidence="1">
    <location>
        <begin position="114"/>
        <end position="142"/>
    </location>
</feature>
<dbReference type="SUPFAM" id="SSF81383">
    <property type="entry name" value="F-box domain"/>
    <property type="match status" value="1"/>
</dbReference>
<evidence type="ECO:0000256" key="1">
    <source>
        <dbReference type="SAM" id="MobiDB-lite"/>
    </source>
</evidence>
<organism evidence="3 4">
    <name type="scientific">Cytospora schulzeri</name>
    <dbReference type="NCBI Taxonomy" id="448051"/>
    <lineage>
        <taxon>Eukaryota</taxon>
        <taxon>Fungi</taxon>
        <taxon>Dikarya</taxon>
        <taxon>Ascomycota</taxon>
        <taxon>Pezizomycotina</taxon>
        <taxon>Sordariomycetes</taxon>
        <taxon>Sordariomycetidae</taxon>
        <taxon>Diaporthales</taxon>
        <taxon>Cytosporaceae</taxon>
        <taxon>Cytospora</taxon>
    </lineage>
</organism>
<reference evidence="3 4" key="1">
    <citation type="submission" date="2015-09" db="EMBL/GenBank/DDBJ databases">
        <title>Host preference determinants of Valsa canker pathogens revealed by comparative genomics.</title>
        <authorList>
            <person name="Yin Z."/>
            <person name="Huang L."/>
        </authorList>
    </citation>
    <scope>NUCLEOTIDE SEQUENCE [LARGE SCALE GENOMIC DNA]</scope>
    <source>
        <strain evidence="3 4">03-1</strain>
    </source>
</reference>
<dbReference type="CDD" id="cd09917">
    <property type="entry name" value="F-box_SF"/>
    <property type="match status" value="1"/>
</dbReference>
<keyword evidence="4" id="KW-1185">Reference proteome</keyword>
<sequence length="500" mass="56404">MNLTDFAPELIHLICSFLDVQDVRIFRLVCKTLGAVATSHVLSELVVFRYYRDLEMLRHFADHPDYSQHVRSLVYVCDVLNMLKGQPLSFKKFAYEKEQGDYIRWVKDPENDKIMRAPPNPSLGGLRPPPPQNSEESSSEAYKRYSHAYAQQSHVLAEELDVTLLRDIVPKFLNLKSITVTSVDYSYRGEERKLPSDDLFVSAKQCLEPPGNHQTNALLLPLMGLKTIQLRSLKLEGLRLPFLEQLQDPSRVDEMIDLCRNLTTFEIHLDVGGDFGINPFEDDARIPMAECRATVQKSGLRRLLGSMAHLEVLNVGFYPDRVNGNHPAALDDIIPEGMCWKNLRQFTFGLIGATMQDMVDFIRRHGGTLTYFCLHDLRLIQSSWLVFLEELHVLVETMSLNNMLISGTVYGQGEHGSEGEGGAPGGPFVGDRECWELGASRSSGPARKIRDYILGDSGNHPLNPYSFEETLEDILGDTSPRALYEQLANIRESALAYIGD</sequence>
<evidence type="ECO:0000259" key="2">
    <source>
        <dbReference type="Pfam" id="PF00646"/>
    </source>
</evidence>
<dbReference type="Pfam" id="PF00646">
    <property type="entry name" value="F-box"/>
    <property type="match status" value="1"/>
</dbReference>
<accession>A0A423WG45</accession>